<reference evidence="2" key="1">
    <citation type="submission" date="2006-10" db="EMBL/GenBank/DDBJ databases">
        <authorList>
            <person name="Amadeo P."/>
            <person name="Zhao Q."/>
            <person name="Wortman J."/>
            <person name="Fraser-Liggett C."/>
            <person name="Carlton J."/>
        </authorList>
    </citation>
    <scope>NUCLEOTIDE SEQUENCE</scope>
    <source>
        <strain evidence="2">G3</strain>
    </source>
</reference>
<name>A2DK64_TRIV3</name>
<accession>A2DK64</accession>
<evidence type="ECO:0000313" key="3">
    <source>
        <dbReference type="Proteomes" id="UP000001542"/>
    </source>
</evidence>
<dbReference type="RefSeq" id="XP_001580221.1">
    <property type="nucleotide sequence ID" value="XM_001580171.1"/>
</dbReference>
<evidence type="ECO:0000256" key="1">
    <source>
        <dbReference type="SAM" id="MobiDB-lite"/>
    </source>
</evidence>
<feature type="region of interest" description="Disordered" evidence="1">
    <location>
        <begin position="57"/>
        <end position="97"/>
    </location>
</feature>
<dbReference type="VEuPathDB" id="TrichDB:TVAGG3_0170100"/>
<keyword evidence="3" id="KW-1185">Reference proteome</keyword>
<dbReference type="KEGG" id="tva:5464760"/>
<gene>
    <name evidence="2" type="ORF">TVAG_214600</name>
</gene>
<protein>
    <submittedName>
        <fullName evidence="2">Uncharacterized protein</fullName>
    </submittedName>
</protein>
<dbReference type="Proteomes" id="UP000001542">
    <property type="component" value="Unassembled WGS sequence"/>
</dbReference>
<dbReference type="AlphaFoldDB" id="A2DK64"/>
<proteinExistence type="predicted"/>
<reference evidence="2" key="2">
    <citation type="journal article" date="2007" name="Science">
        <title>Draft genome sequence of the sexually transmitted pathogen Trichomonas vaginalis.</title>
        <authorList>
            <person name="Carlton J.M."/>
            <person name="Hirt R.P."/>
            <person name="Silva J.C."/>
            <person name="Delcher A.L."/>
            <person name="Schatz M."/>
            <person name="Zhao Q."/>
            <person name="Wortman J.R."/>
            <person name="Bidwell S.L."/>
            <person name="Alsmark U.C.M."/>
            <person name="Besteiro S."/>
            <person name="Sicheritz-Ponten T."/>
            <person name="Noel C.J."/>
            <person name="Dacks J.B."/>
            <person name="Foster P.G."/>
            <person name="Simillion C."/>
            <person name="Van de Peer Y."/>
            <person name="Miranda-Saavedra D."/>
            <person name="Barton G.J."/>
            <person name="Westrop G.D."/>
            <person name="Mueller S."/>
            <person name="Dessi D."/>
            <person name="Fiori P.L."/>
            <person name="Ren Q."/>
            <person name="Paulsen I."/>
            <person name="Zhang H."/>
            <person name="Bastida-Corcuera F.D."/>
            <person name="Simoes-Barbosa A."/>
            <person name="Brown M.T."/>
            <person name="Hayes R.D."/>
            <person name="Mukherjee M."/>
            <person name="Okumura C.Y."/>
            <person name="Schneider R."/>
            <person name="Smith A.J."/>
            <person name="Vanacova S."/>
            <person name="Villalvazo M."/>
            <person name="Haas B.J."/>
            <person name="Pertea M."/>
            <person name="Feldblyum T.V."/>
            <person name="Utterback T.R."/>
            <person name="Shu C.L."/>
            <person name="Osoegawa K."/>
            <person name="de Jong P.J."/>
            <person name="Hrdy I."/>
            <person name="Horvathova L."/>
            <person name="Zubacova Z."/>
            <person name="Dolezal P."/>
            <person name="Malik S.B."/>
            <person name="Logsdon J.M. Jr."/>
            <person name="Henze K."/>
            <person name="Gupta A."/>
            <person name="Wang C.C."/>
            <person name="Dunne R.L."/>
            <person name="Upcroft J.A."/>
            <person name="Upcroft P."/>
            <person name="White O."/>
            <person name="Salzberg S.L."/>
            <person name="Tang P."/>
            <person name="Chiu C.-H."/>
            <person name="Lee Y.-S."/>
            <person name="Embley T.M."/>
            <person name="Coombs G.H."/>
            <person name="Mottram J.C."/>
            <person name="Tachezy J."/>
            <person name="Fraser-Liggett C.M."/>
            <person name="Johnson P.J."/>
        </authorList>
    </citation>
    <scope>NUCLEOTIDE SEQUENCE [LARGE SCALE GENOMIC DNA]</scope>
    <source>
        <strain evidence="2">G3</strain>
    </source>
</reference>
<organism evidence="2 3">
    <name type="scientific">Trichomonas vaginalis (strain ATCC PRA-98 / G3)</name>
    <dbReference type="NCBI Taxonomy" id="412133"/>
    <lineage>
        <taxon>Eukaryota</taxon>
        <taxon>Metamonada</taxon>
        <taxon>Parabasalia</taxon>
        <taxon>Trichomonadida</taxon>
        <taxon>Trichomonadidae</taxon>
        <taxon>Trichomonas</taxon>
    </lineage>
</organism>
<feature type="compositionally biased region" description="Low complexity" evidence="1">
    <location>
        <begin position="69"/>
        <end position="86"/>
    </location>
</feature>
<sequence length="141" mass="15910">MNKNSLLDGFAFNSSPVADRTNPDLDFSIGFDMTFRSNDLQNELEFSKLTFQPDYDMPSKGFLEPPEEPIIQQTPQIPQPPINTTIRPSTPKSKRTPMVFKPFASFEATEITVQQLKNGLSNRVSSYMTRAQSLGTLPYPM</sequence>
<evidence type="ECO:0000313" key="2">
    <source>
        <dbReference type="EMBL" id="EAY19235.1"/>
    </source>
</evidence>
<dbReference type="VEuPathDB" id="TrichDB:TVAG_214600"/>
<dbReference type="EMBL" id="DS113210">
    <property type="protein sequence ID" value="EAY19235.1"/>
    <property type="molecule type" value="Genomic_DNA"/>
</dbReference>
<dbReference type="InParanoid" id="A2DK64"/>